<name>A0A915PIE2_9BILA</name>
<dbReference type="Proteomes" id="UP000887581">
    <property type="component" value="Unplaced"/>
</dbReference>
<keyword evidence="1" id="KW-1185">Reference proteome</keyword>
<dbReference type="AlphaFoldDB" id="A0A915PIE2"/>
<dbReference type="WBParaSite" id="sdigi.contig19.g1710.t1">
    <property type="protein sequence ID" value="sdigi.contig19.g1710.t1"/>
    <property type="gene ID" value="sdigi.contig19.g1710"/>
</dbReference>
<protein>
    <submittedName>
        <fullName evidence="2">Uncharacterized protein</fullName>
    </submittedName>
</protein>
<evidence type="ECO:0000313" key="2">
    <source>
        <dbReference type="WBParaSite" id="sdigi.contig19.g1710.t1"/>
    </source>
</evidence>
<evidence type="ECO:0000313" key="1">
    <source>
        <dbReference type="Proteomes" id="UP000887581"/>
    </source>
</evidence>
<reference evidence="2" key="1">
    <citation type="submission" date="2022-11" db="UniProtKB">
        <authorList>
            <consortium name="WormBaseParasite"/>
        </authorList>
    </citation>
    <scope>IDENTIFICATION</scope>
</reference>
<accession>A0A915PIE2</accession>
<organism evidence="1 2">
    <name type="scientific">Setaria digitata</name>
    <dbReference type="NCBI Taxonomy" id="48799"/>
    <lineage>
        <taxon>Eukaryota</taxon>
        <taxon>Metazoa</taxon>
        <taxon>Ecdysozoa</taxon>
        <taxon>Nematoda</taxon>
        <taxon>Chromadorea</taxon>
        <taxon>Rhabditida</taxon>
        <taxon>Spirurina</taxon>
        <taxon>Spiruromorpha</taxon>
        <taxon>Filarioidea</taxon>
        <taxon>Setariidae</taxon>
        <taxon>Setaria</taxon>
    </lineage>
</organism>
<proteinExistence type="predicted"/>
<sequence>MGQIGWNDSELGRRVGEQSAGRVVRIVCLLTGERDGLHVSDRGGAPTVRQTLSTSSHLKRTIGIVIDLKGMKQLLRTGVRLLEIKARDTEDDGYHHTTDLLDARSS</sequence>